<dbReference type="EMBL" id="BJXW01000052">
    <property type="protein sequence ID" value="GEN32530.1"/>
    <property type="molecule type" value="Genomic_DNA"/>
</dbReference>
<proteinExistence type="predicted"/>
<organism evidence="1 2">
    <name type="scientific">Cerasibacillus quisquiliarum</name>
    <dbReference type="NCBI Taxonomy" id="227865"/>
    <lineage>
        <taxon>Bacteria</taxon>
        <taxon>Bacillati</taxon>
        <taxon>Bacillota</taxon>
        <taxon>Bacilli</taxon>
        <taxon>Bacillales</taxon>
        <taxon>Bacillaceae</taxon>
        <taxon>Cerasibacillus</taxon>
    </lineage>
</organism>
<reference evidence="1 2" key="1">
    <citation type="submission" date="2019-07" db="EMBL/GenBank/DDBJ databases">
        <title>Whole genome shotgun sequence of Cerasibacillus quisquiliarum NBRC 102429.</title>
        <authorList>
            <person name="Hosoyama A."/>
            <person name="Uohara A."/>
            <person name="Ohji S."/>
            <person name="Ichikawa N."/>
        </authorList>
    </citation>
    <scope>NUCLEOTIDE SEQUENCE [LARGE SCALE GENOMIC DNA]</scope>
    <source>
        <strain evidence="1 2">NBRC 102429</strain>
    </source>
</reference>
<sequence length="41" mass="4652">MGQPTILNRMVQQSEFIGLLRQTRGTETSQYPEEEKAIAIS</sequence>
<name>A0A511V0U6_9BACI</name>
<keyword evidence="2" id="KW-1185">Reference proteome</keyword>
<accession>A0A511V0U6</accession>
<dbReference type="Proteomes" id="UP000321491">
    <property type="component" value="Unassembled WGS sequence"/>
</dbReference>
<gene>
    <name evidence="1" type="ORF">CQU01_27680</name>
</gene>
<comment type="caution">
    <text evidence="1">The sequence shown here is derived from an EMBL/GenBank/DDBJ whole genome shotgun (WGS) entry which is preliminary data.</text>
</comment>
<dbReference type="AlphaFoldDB" id="A0A511V0U6"/>
<protein>
    <submittedName>
        <fullName evidence="1">Uncharacterized protein</fullName>
    </submittedName>
</protein>
<evidence type="ECO:0000313" key="2">
    <source>
        <dbReference type="Proteomes" id="UP000321491"/>
    </source>
</evidence>
<evidence type="ECO:0000313" key="1">
    <source>
        <dbReference type="EMBL" id="GEN32530.1"/>
    </source>
</evidence>